<keyword evidence="2" id="KW-0732">Signal</keyword>
<evidence type="ECO:0000256" key="2">
    <source>
        <dbReference type="SAM" id="SignalP"/>
    </source>
</evidence>
<accession>A0A1A0VDA3</accession>
<keyword evidence="1" id="KW-0472">Membrane</keyword>
<dbReference type="AlphaFoldDB" id="A0A1A0VDA3"/>
<gene>
    <name evidence="3" type="ORF">A5779_10495</name>
</gene>
<protein>
    <submittedName>
        <fullName evidence="3">Uncharacterized protein</fullName>
    </submittedName>
</protein>
<name>A0A1A0VDA3_MYCPR</name>
<keyword evidence="1" id="KW-1133">Transmembrane helix</keyword>
<feature type="transmembrane region" description="Helical" evidence="1">
    <location>
        <begin position="33"/>
        <end position="52"/>
    </location>
</feature>
<feature type="chain" id="PRO_5039236507" evidence="2">
    <location>
        <begin position="26"/>
        <end position="64"/>
    </location>
</feature>
<evidence type="ECO:0000313" key="3">
    <source>
        <dbReference type="EMBL" id="OBB81189.1"/>
    </source>
</evidence>
<dbReference type="Proteomes" id="UP000094008">
    <property type="component" value="Unassembled WGS sequence"/>
</dbReference>
<organism evidence="3 4">
    <name type="scientific">Mycolicibacterium peregrinum</name>
    <name type="common">Mycobacterium peregrinum</name>
    <dbReference type="NCBI Taxonomy" id="43304"/>
    <lineage>
        <taxon>Bacteria</taxon>
        <taxon>Bacillati</taxon>
        <taxon>Actinomycetota</taxon>
        <taxon>Actinomycetes</taxon>
        <taxon>Mycobacteriales</taxon>
        <taxon>Mycobacteriaceae</taxon>
        <taxon>Mycolicibacterium</taxon>
    </lineage>
</organism>
<evidence type="ECO:0000256" key="1">
    <source>
        <dbReference type="SAM" id="Phobius"/>
    </source>
</evidence>
<dbReference type="RefSeq" id="WP_064887342.1">
    <property type="nucleotide sequence ID" value="NZ_LZSY01000186.1"/>
</dbReference>
<comment type="caution">
    <text evidence="3">The sequence shown here is derived from an EMBL/GenBank/DDBJ whole genome shotgun (WGS) entry which is preliminary data.</text>
</comment>
<evidence type="ECO:0000313" key="4">
    <source>
        <dbReference type="Proteomes" id="UP000094008"/>
    </source>
</evidence>
<keyword evidence="1" id="KW-0812">Transmembrane</keyword>
<dbReference type="EMBL" id="LZSY01000186">
    <property type="protein sequence ID" value="OBB81189.1"/>
    <property type="molecule type" value="Genomic_DNA"/>
</dbReference>
<reference evidence="4" key="1">
    <citation type="submission" date="2016-06" db="EMBL/GenBank/DDBJ databases">
        <authorList>
            <person name="Sutton G."/>
            <person name="Brinkac L."/>
            <person name="Sanka R."/>
            <person name="Adams M."/>
            <person name="Lau E."/>
            <person name="Mehaffy C."/>
            <person name="Tameris M."/>
            <person name="Hatherill M."/>
            <person name="Hanekom W."/>
            <person name="Mahomed H."/>
            <person name="Mcshane H."/>
        </authorList>
    </citation>
    <scope>NUCLEOTIDE SEQUENCE [LARGE SCALE GENOMIC DNA]</scope>
    <source>
        <strain evidence="4">852002-10433_SCH5171157</strain>
    </source>
</reference>
<sequence length="64" mass="6399">MKNFVLLLLMASALAYLALCAYCIAATGSTDGLVGIGGAAITAVCGVVIAYMPRDDKGQDGSGD</sequence>
<feature type="signal peptide" evidence="2">
    <location>
        <begin position="1"/>
        <end position="25"/>
    </location>
</feature>
<proteinExistence type="predicted"/>